<dbReference type="Pfam" id="PF03364">
    <property type="entry name" value="Polyketide_cyc"/>
    <property type="match status" value="1"/>
</dbReference>
<name>A0A1T5P6W8_9BACT</name>
<evidence type="ECO:0000256" key="1">
    <source>
        <dbReference type="ARBA" id="ARBA00008918"/>
    </source>
</evidence>
<organism evidence="3 4">
    <name type="scientific">Chitinophaga ginsengisegetis</name>
    <dbReference type="NCBI Taxonomy" id="393003"/>
    <lineage>
        <taxon>Bacteria</taxon>
        <taxon>Pseudomonadati</taxon>
        <taxon>Bacteroidota</taxon>
        <taxon>Chitinophagia</taxon>
        <taxon>Chitinophagales</taxon>
        <taxon>Chitinophagaceae</taxon>
        <taxon>Chitinophaga</taxon>
    </lineage>
</organism>
<dbReference type="InterPro" id="IPR005031">
    <property type="entry name" value="COQ10_START"/>
</dbReference>
<dbReference type="InterPro" id="IPR023393">
    <property type="entry name" value="START-like_dom_sf"/>
</dbReference>
<dbReference type="SUPFAM" id="SSF55961">
    <property type="entry name" value="Bet v1-like"/>
    <property type="match status" value="1"/>
</dbReference>
<sequence length="158" mass="18278">MASIYFMQHTQVIPAPPEEVWNYFSNPNNLAHITPPTMRFTVTSPPYTGQVYPGQIITYFVSPVAGIPLEWMTEITHVAYLDYFVDEQRVGPYSIWHHEHHFQAVPGGVKMADLVHYRLPFGWLGKLAHRLFVKKQLEALFAYRFQAVEKIFGRPTAE</sequence>
<dbReference type="STRING" id="393003.SAMN05660461_4059"/>
<gene>
    <name evidence="3" type="ORF">SAMN05660461_4059</name>
</gene>
<dbReference type="CDD" id="cd07820">
    <property type="entry name" value="SRPBCC_3"/>
    <property type="match status" value="1"/>
</dbReference>
<accession>A0A1T5P6W8</accession>
<protein>
    <submittedName>
        <fullName evidence="3">Ligand-binding SRPBCC domain-containing protein</fullName>
    </submittedName>
</protein>
<feature type="domain" description="Coenzyme Q-binding protein COQ10 START" evidence="2">
    <location>
        <begin position="13"/>
        <end position="138"/>
    </location>
</feature>
<dbReference type="Gene3D" id="3.30.530.20">
    <property type="match status" value="1"/>
</dbReference>
<dbReference type="EMBL" id="FUZZ01000003">
    <property type="protein sequence ID" value="SKD08108.1"/>
    <property type="molecule type" value="Genomic_DNA"/>
</dbReference>
<evidence type="ECO:0000313" key="3">
    <source>
        <dbReference type="EMBL" id="SKD08108.1"/>
    </source>
</evidence>
<keyword evidence="4" id="KW-1185">Reference proteome</keyword>
<proteinExistence type="inferred from homology"/>
<evidence type="ECO:0000313" key="4">
    <source>
        <dbReference type="Proteomes" id="UP000190166"/>
    </source>
</evidence>
<dbReference type="RefSeq" id="WP_079471771.1">
    <property type="nucleotide sequence ID" value="NZ_FUZZ01000003.1"/>
</dbReference>
<evidence type="ECO:0000259" key="2">
    <source>
        <dbReference type="Pfam" id="PF03364"/>
    </source>
</evidence>
<comment type="similarity">
    <text evidence="1">Belongs to the ribosome association toxin RatA family.</text>
</comment>
<reference evidence="3 4" key="1">
    <citation type="submission" date="2017-02" db="EMBL/GenBank/DDBJ databases">
        <authorList>
            <person name="Peterson S.W."/>
        </authorList>
    </citation>
    <scope>NUCLEOTIDE SEQUENCE [LARGE SCALE GENOMIC DNA]</scope>
    <source>
        <strain evidence="3 4">DSM 18108</strain>
    </source>
</reference>
<dbReference type="AlphaFoldDB" id="A0A1T5P6W8"/>
<dbReference type="Proteomes" id="UP000190166">
    <property type="component" value="Unassembled WGS sequence"/>
</dbReference>